<evidence type="ECO:0000256" key="1">
    <source>
        <dbReference type="SAM" id="Coils"/>
    </source>
</evidence>
<gene>
    <name evidence="3" type="ORF">F0185_05715</name>
</gene>
<feature type="signal peptide" evidence="2">
    <location>
        <begin position="1"/>
        <end position="20"/>
    </location>
</feature>
<feature type="chain" id="PRO_5045499970" evidence="2">
    <location>
        <begin position="21"/>
        <end position="425"/>
    </location>
</feature>
<dbReference type="Pfam" id="PF13374">
    <property type="entry name" value="TPR_10"/>
    <property type="match status" value="1"/>
</dbReference>
<dbReference type="EMBL" id="VUYU01000003">
    <property type="protein sequence ID" value="NHZ33083.1"/>
    <property type="molecule type" value="Genomic_DNA"/>
</dbReference>
<keyword evidence="4" id="KW-1185">Reference proteome</keyword>
<reference evidence="3 4" key="1">
    <citation type="submission" date="2019-09" db="EMBL/GenBank/DDBJ databases">
        <title>Taxonomy of Antarctic Massilia spp.: description of Massilia rubra sp. nov., Massilia aquatica sp. nov., Massilia mucilaginosa sp. nov., Massilia frigida sp. nov. isolated from streams, lakes and regoliths.</title>
        <authorList>
            <person name="Holochova P."/>
            <person name="Sedlacek I."/>
            <person name="Kralova S."/>
            <person name="Maslanova I."/>
            <person name="Busse H.-J."/>
            <person name="Stankova E."/>
            <person name="Vrbovska V."/>
            <person name="Kovarovic V."/>
            <person name="Bartak M."/>
            <person name="Svec P."/>
            <person name="Pantucek R."/>
        </authorList>
    </citation>
    <scope>NUCLEOTIDE SEQUENCE [LARGE SCALE GENOMIC DNA]</scope>
    <source>
        <strain evidence="3 4">CCM 8692</strain>
    </source>
</reference>
<dbReference type="Pfam" id="PF13424">
    <property type="entry name" value="TPR_12"/>
    <property type="match status" value="1"/>
</dbReference>
<keyword evidence="1" id="KW-0175">Coiled coil</keyword>
<evidence type="ECO:0000256" key="2">
    <source>
        <dbReference type="SAM" id="SignalP"/>
    </source>
</evidence>
<proteinExistence type="predicted"/>
<feature type="coiled-coil region" evidence="1">
    <location>
        <begin position="145"/>
        <end position="172"/>
    </location>
</feature>
<evidence type="ECO:0000313" key="3">
    <source>
        <dbReference type="EMBL" id="NHZ33083.1"/>
    </source>
</evidence>
<organism evidence="3 4">
    <name type="scientific">Massilia rubra</name>
    <dbReference type="NCBI Taxonomy" id="2607910"/>
    <lineage>
        <taxon>Bacteria</taxon>
        <taxon>Pseudomonadati</taxon>
        <taxon>Pseudomonadota</taxon>
        <taxon>Betaproteobacteria</taxon>
        <taxon>Burkholderiales</taxon>
        <taxon>Oxalobacteraceae</taxon>
        <taxon>Telluria group</taxon>
        <taxon>Massilia</taxon>
    </lineage>
</organism>
<comment type="caution">
    <text evidence="3">The sequence shown here is derived from an EMBL/GenBank/DDBJ whole genome shotgun (WGS) entry which is preliminary data.</text>
</comment>
<name>A0ABX0LEP5_9BURK</name>
<dbReference type="Gene3D" id="1.25.40.10">
    <property type="entry name" value="Tetratricopeptide repeat domain"/>
    <property type="match status" value="1"/>
</dbReference>
<keyword evidence="2" id="KW-0732">Signal</keyword>
<evidence type="ECO:0000313" key="4">
    <source>
        <dbReference type="Proteomes" id="UP000785613"/>
    </source>
</evidence>
<dbReference type="RefSeq" id="WP_167222433.1">
    <property type="nucleotide sequence ID" value="NZ_VUYU01000003.1"/>
</dbReference>
<accession>A0ABX0LEP5</accession>
<dbReference type="PROSITE" id="PS51257">
    <property type="entry name" value="PROKAR_LIPOPROTEIN"/>
    <property type="match status" value="1"/>
</dbReference>
<dbReference type="SUPFAM" id="SSF48452">
    <property type="entry name" value="TPR-like"/>
    <property type="match status" value="1"/>
</dbReference>
<dbReference type="Proteomes" id="UP000785613">
    <property type="component" value="Unassembled WGS sequence"/>
</dbReference>
<protein>
    <submittedName>
        <fullName evidence="3">Tetratricopeptide repeat protein</fullName>
    </submittedName>
</protein>
<dbReference type="InterPro" id="IPR011990">
    <property type="entry name" value="TPR-like_helical_dom_sf"/>
</dbReference>
<sequence length="425" mass="44955">MLTPRLLPLVSVLLCALGLAACTTEPVGPREVQLTEEPGESGPRCSGADCCADAEALEFAPQRQYCSALALDNEGKAPASASALKDAIAGARAEKIRTHDASGVLCHAYALDAQRAGDRGEAAAARTGLAAAVQACRAGFGKESNQAAQAMLDSAEQRLQSKEESAKIGEELAAVLVLARKNANAQIEADATDALGRLMGIGGDVSAERRLLTEGMEMRRKAYGENSYQTGMSYVNLGGSYMRVNDNAAGRAWYERAIAVYGATLGMADPVTLEVRAAHAMSYSAERNHKRAQELLEAMLPQALQTFGPQSEETVAILNDIGNMQQHQGQSQAALLRFEEVLAIRRVSMPNTVKHGRSALLAATLKRKIAGCAGGSALDAEVRRIAAQLEPSSAKDDEAKLFVLDAHDAAQQCATPAPRAARKKK</sequence>